<evidence type="ECO:0000313" key="2">
    <source>
        <dbReference type="Proteomes" id="UP000204225"/>
    </source>
</evidence>
<evidence type="ECO:0000313" key="1">
    <source>
        <dbReference type="EMBL" id="AGM15440.1"/>
    </source>
</evidence>
<keyword evidence="1" id="KW-0269">Exonuclease</keyword>
<protein>
    <submittedName>
        <fullName evidence="1">Lambda-type exonuclease</fullName>
    </submittedName>
</protein>
<sequence length="474" mass="55990">MAAIQKYGNYMKYVLNKYDVSSLDADLLLYITKMMLEYIDDNILQIIHTDLYDSMYDYTFEVLSGDYIDTNIFETMYKLSKEDSIKLLNDYINMGSTLVSKYVMPHRSYTRTYIRHVGIDVRKIDAKIKKLTDVIQPEQRTDEWYIFRNSTLTASNIWKVFGTEASQSQLILEKCEPMNINKFKVTNTNSPMHWGQKFEPVSNMYYEYINNTTVTEFGCIPHPEFSYIAASPDGIVCDRNSPLYGRMIEIKNVVSRVITGIPKKEYWVQMQLQMEVCDLNECDFLETKFLEYDTQEDYENDNEIEYKGVMLQYLKDEAPYYVYAPFMLTDLNSAEYKKWYEEQEIANKDMELIKTIYWKLVKISCVLVLRNKIWFKKIQPMVEVFWNKLVDERETGKYKLRLKNKCKYEIEDEKSRSDFPTPGCLVNMDLFKHENNILVNVALPDVEPVNVKQVKIEPVITKRALPKGKCLIQL</sequence>
<keyword evidence="2" id="KW-1185">Reference proteome</keyword>
<reference evidence="1 2" key="1">
    <citation type="journal article" date="2013" name="Proc. Natl. Acad. Sci. U.S.A.">
        <title>Genome of Phaeocystis globosa virus PgV-16T highlights the common ancestry of the largest known DNA viruses infecting eukaryotes.</title>
        <authorList>
            <person name="Santini S."/>
            <person name="Jeudy S."/>
            <person name="Bartoli J."/>
            <person name="Poirot O."/>
            <person name="Lescot M."/>
            <person name="Abergel C."/>
            <person name="Barbe V."/>
            <person name="Wommack K.E."/>
            <person name="Noordeloos A.A."/>
            <person name="Brussaard C.P."/>
            <person name="Claverie J.M."/>
        </authorList>
    </citation>
    <scope>NUCLEOTIDE SEQUENCE [LARGE SCALE GENOMIC DNA]</scope>
    <source>
        <strain evidence="1 2">16T</strain>
    </source>
</reference>
<keyword evidence="1" id="KW-0378">Hydrolase</keyword>
<gene>
    <name evidence="1" type="ORF">PGCG_00128</name>
</gene>
<organism evidence="1 2">
    <name type="scientific">Phaeocystis globosa virus PgV-16T</name>
    <dbReference type="NCBI Taxonomy" id="3071227"/>
    <lineage>
        <taxon>Viruses</taxon>
        <taxon>Varidnaviria</taxon>
        <taxon>Bamfordvirae</taxon>
        <taxon>Nucleocytoviricota</taxon>
        <taxon>Megaviricetes</taxon>
        <taxon>Imitervirales</taxon>
        <taxon>Mesomimiviridae</taxon>
        <taxon>Tethysvirus</taxon>
        <taxon>Tethysvirus hollandense</taxon>
    </lineage>
</organism>
<accession>A0AC59EWV9</accession>
<proteinExistence type="predicted"/>
<keyword evidence="1" id="KW-0540">Nuclease</keyword>
<name>A0AC59EWV9_9VIRU</name>
<dbReference type="EMBL" id="KC662249">
    <property type="protein sequence ID" value="AGM15440.1"/>
    <property type="molecule type" value="Genomic_DNA"/>
</dbReference>
<dbReference type="Proteomes" id="UP000204225">
    <property type="component" value="Segment"/>
</dbReference>